<dbReference type="AlphaFoldDB" id="A0A644YR91"/>
<dbReference type="PROSITE" id="PS51918">
    <property type="entry name" value="RADICAL_SAM"/>
    <property type="match status" value="1"/>
</dbReference>
<dbReference type="GO" id="GO:0044272">
    <property type="term" value="P:sulfur compound biosynthetic process"/>
    <property type="evidence" value="ECO:0007669"/>
    <property type="project" value="UniProtKB-ARBA"/>
</dbReference>
<dbReference type="InterPro" id="IPR007197">
    <property type="entry name" value="rSAM"/>
</dbReference>
<dbReference type="SUPFAM" id="SSF102114">
    <property type="entry name" value="Radical SAM enzymes"/>
    <property type="match status" value="1"/>
</dbReference>
<dbReference type="SMART" id="SM00876">
    <property type="entry name" value="BATS"/>
    <property type="match status" value="1"/>
</dbReference>
<dbReference type="Pfam" id="PF04055">
    <property type="entry name" value="Radical_SAM"/>
    <property type="match status" value="1"/>
</dbReference>
<accession>A0A644YR91</accession>
<dbReference type="PANTHER" id="PTHR43726:SF1">
    <property type="entry name" value="BIOTIN SYNTHASE"/>
    <property type="match status" value="1"/>
</dbReference>
<keyword evidence="3" id="KW-0949">S-adenosyl-L-methionine</keyword>
<dbReference type="PANTHER" id="PTHR43726">
    <property type="entry name" value="3-METHYLORNITHINE SYNTHASE"/>
    <property type="match status" value="1"/>
</dbReference>
<dbReference type="GO" id="GO:0051539">
    <property type="term" value="F:4 iron, 4 sulfur cluster binding"/>
    <property type="evidence" value="ECO:0007669"/>
    <property type="project" value="UniProtKB-KW"/>
</dbReference>
<dbReference type="SFLD" id="SFLDG01280">
    <property type="entry name" value="HydE/PylB-like"/>
    <property type="match status" value="1"/>
</dbReference>
<comment type="cofactor">
    <cofactor evidence="7">
        <name>[2Fe-2S] cluster</name>
        <dbReference type="ChEBI" id="CHEBI:190135"/>
    </cofactor>
</comment>
<dbReference type="EC" id="1.8.-.-" evidence="9"/>
<comment type="cofactor">
    <cofactor evidence="1">
        <name>[4Fe-4S] cluster</name>
        <dbReference type="ChEBI" id="CHEBI:49883"/>
    </cofactor>
</comment>
<gene>
    <name evidence="9" type="ORF">SDC9_77357</name>
</gene>
<keyword evidence="6" id="KW-0411">Iron-sulfur</keyword>
<sequence length="347" mass="38768">MDNHVTAPLDFNLATADAAAIKDLLQTTDKGLRDGLLAAARTTAVKQFGHDIYIRGLIEFTNYCKNDCYYCGIRCSNQKARRYRLTKEQILSCCQSGYQLGFRTFVLQGGEDPFFTDTVMVEIITAIKKAHPDCAITLSIGERSYASYKAMYDAGADRYLLRHETANSEHYARLHPAKLSLANRLECLQMLKKIGYQVGTGFMVGSPYQTIDNLIEDLLFIRDFKPQMIGIGPFIPHHDTPFHDQAAGTMEQTLRLIAILRLMLPKALIPSTTALGTIAPDGREQGILAGANVVMPNLSPIEVRKDYLLYDNKICTGEEAAECNFCLQSRLQSIGYKIVVDRGDYQE</sequence>
<comment type="caution">
    <text evidence="9">The sequence shown here is derived from an EMBL/GenBank/DDBJ whole genome shotgun (WGS) entry which is preliminary data.</text>
</comment>
<reference evidence="9" key="1">
    <citation type="submission" date="2019-08" db="EMBL/GenBank/DDBJ databases">
        <authorList>
            <person name="Kucharzyk K."/>
            <person name="Murdoch R.W."/>
            <person name="Higgins S."/>
            <person name="Loffler F."/>
        </authorList>
    </citation>
    <scope>NUCLEOTIDE SEQUENCE</scope>
</reference>
<evidence type="ECO:0000259" key="8">
    <source>
        <dbReference type="PROSITE" id="PS51918"/>
    </source>
</evidence>
<dbReference type="SFLD" id="SFLDF00348">
    <property type="entry name" value="FeFe_hydrogenase_maturase_(Hyd"/>
    <property type="match status" value="1"/>
</dbReference>
<dbReference type="GO" id="GO:0042364">
    <property type="term" value="P:water-soluble vitamin biosynthetic process"/>
    <property type="evidence" value="ECO:0007669"/>
    <property type="project" value="UniProtKB-ARBA"/>
</dbReference>
<evidence type="ECO:0000256" key="5">
    <source>
        <dbReference type="ARBA" id="ARBA00023004"/>
    </source>
</evidence>
<protein>
    <submittedName>
        <fullName evidence="9">[FeFe] hydrogenase maturase subunit HydE</fullName>
        <ecNumber evidence="9">1.8.-.-</ecNumber>
    </submittedName>
</protein>
<dbReference type="PIRSF" id="PIRSF004762">
    <property type="entry name" value="CHP00423"/>
    <property type="match status" value="1"/>
</dbReference>
<dbReference type="InterPro" id="IPR024021">
    <property type="entry name" value="FeFe-hyd_HydE_rSAM"/>
</dbReference>
<dbReference type="GO" id="GO:0016740">
    <property type="term" value="F:transferase activity"/>
    <property type="evidence" value="ECO:0007669"/>
    <property type="project" value="TreeGrafter"/>
</dbReference>
<dbReference type="SMART" id="SM00729">
    <property type="entry name" value="Elp3"/>
    <property type="match status" value="1"/>
</dbReference>
<dbReference type="SFLD" id="SFLDG01060">
    <property type="entry name" value="BATS_domain_containing"/>
    <property type="match status" value="1"/>
</dbReference>
<feature type="domain" description="Radical SAM core" evidence="8">
    <location>
        <begin position="50"/>
        <end position="275"/>
    </location>
</feature>
<evidence type="ECO:0000256" key="6">
    <source>
        <dbReference type="ARBA" id="ARBA00023014"/>
    </source>
</evidence>
<dbReference type="Gene3D" id="3.20.20.70">
    <property type="entry name" value="Aldolase class I"/>
    <property type="match status" value="1"/>
</dbReference>
<evidence type="ECO:0000313" key="9">
    <source>
        <dbReference type="EMBL" id="MPM30807.1"/>
    </source>
</evidence>
<proteinExistence type="predicted"/>
<dbReference type="InterPro" id="IPR006638">
    <property type="entry name" value="Elp3/MiaA/NifB-like_rSAM"/>
</dbReference>
<dbReference type="InterPro" id="IPR010722">
    <property type="entry name" value="BATS_dom"/>
</dbReference>
<dbReference type="NCBIfam" id="TIGR03956">
    <property type="entry name" value="rSAM_HydE"/>
    <property type="match status" value="1"/>
</dbReference>
<keyword evidence="4" id="KW-0479">Metal-binding</keyword>
<evidence type="ECO:0000256" key="3">
    <source>
        <dbReference type="ARBA" id="ARBA00022691"/>
    </source>
</evidence>
<keyword evidence="9" id="KW-0560">Oxidoreductase</keyword>
<dbReference type="GO" id="GO:0016491">
    <property type="term" value="F:oxidoreductase activity"/>
    <property type="evidence" value="ECO:0007669"/>
    <property type="project" value="UniProtKB-KW"/>
</dbReference>
<dbReference type="GO" id="GO:0046872">
    <property type="term" value="F:metal ion binding"/>
    <property type="evidence" value="ECO:0007669"/>
    <property type="project" value="UniProtKB-KW"/>
</dbReference>
<name>A0A644YR91_9ZZZZ</name>
<evidence type="ECO:0000256" key="2">
    <source>
        <dbReference type="ARBA" id="ARBA00022485"/>
    </source>
</evidence>
<dbReference type="SFLD" id="SFLDS00029">
    <property type="entry name" value="Radical_SAM"/>
    <property type="match status" value="1"/>
</dbReference>
<evidence type="ECO:0000256" key="4">
    <source>
        <dbReference type="ARBA" id="ARBA00022723"/>
    </source>
</evidence>
<organism evidence="9">
    <name type="scientific">bioreactor metagenome</name>
    <dbReference type="NCBI Taxonomy" id="1076179"/>
    <lineage>
        <taxon>unclassified sequences</taxon>
        <taxon>metagenomes</taxon>
        <taxon>ecological metagenomes</taxon>
    </lineage>
</organism>
<keyword evidence="5" id="KW-0408">Iron</keyword>
<dbReference type="EMBL" id="VSSQ01005895">
    <property type="protein sequence ID" value="MPM30807.1"/>
    <property type="molecule type" value="Genomic_DNA"/>
</dbReference>
<dbReference type="InterPro" id="IPR034422">
    <property type="entry name" value="HydE/PylB-like"/>
</dbReference>
<dbReference type="InterPro" id="IPR013785">
    <property type="entry name" value="Aldolase_TIM"/>
</dbReference>
<keyword evidence="2" id="KW-0004">4Fe-4S</keyword>
<dbReference type="CDD" id="cd01335">
    <property type="entry name" value="Radical_SAM"/>
    <property type="match status" value="1"/>
</dbReference>
<dbReference type="InterPro" id="IPR058240">
    <property type="entry name" value="rSAM_sf"/>
</dbReference>
<evidence type="ECO:0000256" key="1">
    <source>
        <dbReference type="ARBA" id="ARBA00001966"/>
    </source>
</evidence>
<evidence type="ECO:0000256" key="7">
    <source>
        <dbReference type="ARBA" id="ARBA00034078"/>
    </source>
</evidence>